<dbReference type="PANTHER" id="PTHR31303">
    <property type="entry name" value="CTP-DEPENDENT DIACYLGLYCEROL KINASE 1"/>
    <property type="match status" value="1"/>
</dbReference>
<feature type="transmembrane region" description="Helical" evidence="1">
    <location>
        <begin position="157"/>
        <end position="176"/>
    </location>
</feature>
<dbReference type="AlphaFoldDB" id="D6SPJ9"/>
<evidence type="ECO:0000313" key="2">
    <source>
        <dbReference type="EMBL" id="EFI34675.1"/>
    </source>
</evidence>
<comment type="caution">
    <text evidence="2">The sequence shown here is derived from an EMBL/GenBank/DDBJ whole genome shotgun (WGS) entry which is preliminary data.</text>
</comment>
<keyword evidence="2" id="KW-0808">Transferase</keyword>
<keyword evidence="1" id="KW-1133">Transmembrane helix</keyword>
<evidence type="ECO:0000313" key="3">
    <source>
        <dbReference type="Proteomes" id="UP000005496"/>
    </source>
</evidence>
<proteinExistence type="predicted"/>
<accession>D6SPJ9</accession>
<keyword evidence="2" id="KW-0548">Nucleotidyltransferase</keyword>
<reference evidence="2" key="1">
    <citation type="submission" date="2010-05" db="EMBL/GenBank/DDBJ databases">
        <title>The draft genome of Desulfonatronospira thiodismutans ASO3-1.</title>
        <authorList>
            <consortium name="US DOE Joint Genome Institute (JGI-PGF)"/>
            <person name="Lucas S."/>
            <person name="Copeland A."/>
            <person name="Lapidus A."/>
            <person name="Cheng J.-F."/>
            <person name="Bruce D."/>
            <person name="Goodwin L."/>
            <person name="Pitluck S."/>
            <person name="Chertkov O."/>
            <person name="Brettin T."/>
            <person name="Detter J.C."/>
            <person name="Han C."/>
            <person name="Land M.L."/>
            <person name="Hauser L."/>
            <person name="Kyrpides N."/>
            <person name="Mikhailova N."/>
            <person name="Muyzer G."/>
            <person name="Woyke T."/>
        </authorList>
    </citation>
    <scope>NUCLEOTIDE SEQUENCE [LARGE SCALE GENOMIC DNA]</scope>
    <source>
        <strain evidence="2">ASO3-1</strain>
    </source>
</reference>
<dbReference type="PANTHER" id="PTHR31303:SF1">
    <property type="entry name" value="CTP-DEPENDENT DIACYLGLYCEROL KINASE 1"/>
    <property type="match status" value="1"/>
</dbReference>
<name>D6SPJ9_9BACT</name>
<evidence type="ECO:0000256" key="1">
    <source>
        <dbReference type="SAM" id="Phobius"/>
    </source>
</evidence>
<feature type="transmembrane region" description="Helical" evidence="1">
    <location>
        <begin position="28"/>
        <end position="44"/>
    </location>
</feature>
<dbReference type="Proteomes" id="UP000005496">
    <property type="component" value="Unassembled WGS sequence"/>
</dbReference>
<keyword evidence="1" id="KW-0812">Transmembrane</keyword>
<dbReference type="EMBL" id="ACJN02000002">
    <property type="protein sequence ID" value="EFI34675.1"/>
    <property type="molecule type" value="Genomic_DNA"/>
</dbReference>
<dbReference type="InterPro" id="IPR037997">
    <property type="entry name" value="Dgk1-like"/>
</dbReference>
<dbReference type="eggNOG" id="COG0170">
    <property type="taxonomic scope" value="Bacteria"/>
</dbReference>
<dbReference type="GO" id="GO:0004143">
    <property type="term" value="F:ATP-dependent diacylglycerol kinase activity"/>
    <property type="evidence" value="ECO:0007669"/>
    <property type="project" value="InterPro"/>
</dbReference>
<dbReference type="OrthoDB" id="9786398at2"/>
<dbReference type="GO" id="GO:0016779">
    <property type="term" value="F:nucleotidyltransferase activity"/>
    <property type="evidence" value="ECO:0007669"/>
    <property type="project" value="UniProtKB-KW"/>
</dbReference>
<keyword evidence="3" id="KW-1185">Reference proteome</keyword>
<keyword evidence="1" id="KW-0472">Membrane</keyword>
<organism evidence="2 3">
    <name type="scientific">Desulfonatronospira thiodismutans ASO3-1</name>
    <dbReference type="NCBI Taxonomy" id="555779"/>
    <lineage>
        <taxon>Bacteria</taxon>
        <taxon>Pseudomonadati</taxon>
        <taxon>Thermodesulfobacteriota</taxon>
        <taxon>Desulfovibrionia</taxon>
        <taxon>Desulfovibrionales</taxon>
        <taxon>Desulfonatronovibrionaceae</taxon>
        <taxon>Desulfonatronospira</taxon>
    </lineage>
</organism>
<dbReference type="RefSeq" id="WP_008869995.1">
    <property type="nucleotide sequence ID" value="NZ_ACJN02000002.1"/>
</dbReference>
<gene>
    <name evidence="2" type="ORF">Dthio_PD2047</name>
</gene>
<protein>
    <submittedName>
        <fullName evidence="2">Phosphatidate cytidylyltransferase</fullName>
    </submittedName>
</protein>
<sequence>MPDPQKHDMHGRHDSGFLPLRRELMRKSLHVLALVIPAAMLLLGKPPSIVIFGGLAFLGIVLDIIRAGKAPLNYWIVNFFGSLMRPREKELPQGRVVVNGATWAMLSAFLLVLFFPVQVAAFAFTIFMLGDAAAALAGRRMGRIRLGKSPKTLEGSLAFLATALLISLVFPGIYFWHGAASSLAACIAEAAPLPLDDNLRVPLVAALTMLAVQHL</sequence>